<dbReference type="AlphaFoldDB" id="A0A382LMS2"/>
<dbReference type="EMBL" id="UINC01087218">
    <property type="protein sequence ID" value="SVC36402.1"/>
    <property type="molecule type" value="Genomic_DNA"/>
</dbReference>
<gene>
    <name evidence="1" type="ORF">METZ01_LOCUS289256</name>
</gene>
<proteinExistence type="predicted"/>
<reference evidence="1" key="1">
    <citation type="submission" date="2018-05" db="EMBL/GenBank/DDBJ databases">
        <authorList>
            <person name="Lanie J.A."/>
            <person name="Ng W.-L."/>
            <person name="Kazmierczak K.M."/>
            <person name="Andrzejewski T.M."/>
            <person name="Davidsen T.M."/>
            <person name="Wayne K.J."/>
            <person name="Tettelin H."/>
            <person name="Glass J.I."/>
            <person name="Rusch D."/>
            <person name="Podicherti R."/>
            <person name="Tsui H.-C.T."/>
            <person name="Winkler M.E."/>
        </authorList>
    </citation>
    <scope>NUCLEOTIDE SEQUENCE</scope>
</reference>
<sequence>MKEQITYTPISSNNNTNLLGDVIKLGIDVHKHKYVVVQKVDGSLPERPRSFTHLSSFLSGWISSESVVSVVRVPSKEEEQLRSITRQRQSLIKERSRNTNRGRSYALYYGVALKGIWWAPRNWEELEDTLSDHLSNPESL</sequence>
<name>A0A382LMS2_9ZZZZ</name>
<organism evidence="1">
    <name type="scientific">marine metagenome</name>
    <dbReference type="NCBI Taxonomy" id="408172"/>
    <lineage>
        <taxon>unclassified sequences</taxon>
        <taxon>metagenomes</taxon>
        <taxon>ecological metagenomes</taxon>
    </lineage>
</organism>
<evidence type="ECO:0000313" key="1">
    <source>
        <dbReference type="EMBL" id="SVC36402.1"/>
    </source>
</evidence>
<protein>
    <submittedName>
        <fullName evidence="1">Uncharacterized protein</fullName>
    </submittedName>
</protein>
<accession>A0A382LMS2</accession>